<dbReference type="Gene3D" id="2.130.10.10">
    <property type="entry name" value="YVTN repeat-like/Quinoprotein amine dehydrogenase"/>
    <property type="match status" value="1"/>
</dbReference>
<evidence type="ECO:0000313" key="2">
    <source>
        <dbReference type="Proteomes" id="UP001372338"/>
    </source>
</evidence>
<accession>A0AAN9P1X9</accession>
<keyword evidence="2" id="KW-1185">Reference proteome</keyword>
<sequence>MLEAKCVKKALVPSSLIQNPSPGSLQSTRLALHVNHHDSDSDSSSCFVYIASGPHIYKLHVMLLFFTDCCLPLENCFLISVALEESSVIKGKESLLIPEHTEIIASSLVNRCPHRSEIQSIVIADAESHGYLILGSVDSYGHVIVSKLDTSGKVDYRSKGSPLHEAPTLWGLGRLDVCNFIPISIEAVSMIRIHDLLATKQQPYRCIKAHSQVDYRSWHQKPLLTYSVLPHDNGIGEGSWSGLCFSPNQWSMAAVARSFCKTVDVYDQDIHIRTLRSLWYPTSLNFAQSLGTGNQSCMLAITEGCQLSIWDFRMKENGGCLHRICGSPGDNLYAVCSSSTGNIAVGGADRTVTIYDPRRLAAVITGLAFSTVDPDYIYVQGVDYELFCGQWKEGNKLFSFRGDSNWLGFSKCSNKDVLGGWCDSGSVFIVDVASEIDKLVTV</sequence>
<dbReference type="Proteomes" id="UP001372338">
    <property type="component" value="Unassembled WGS sequence"/>
</dbReference>
<dbReference type="SUPFAM" id="SSF50978">
    <property type="entry name" value="WD40 repeat-like"/>
    <property type="match status" value="1"/>
</dbReference>
<dbReference type="AlphaFoldDB" id="A0AAN9P1X9"/>
<dbReference type="PANTHER" id="PTHR47467:SF1">
    <property type="entry name" value="WD40 REPEAT-CONTAINING PROTEIN"/>
    <property type="match status" value="1"/>
</dbReference>
<dbReference type="EMBL" id="JAYWIO010000002">
    <property type="protein sequence ID" value="KAK7283565.1"/>
    <property type="molecule type" value="Genomic_DNA"/>
</dbReference>
<dbReference type="PANTHER" id="PTHR47467">
    <property type="entry name" value="OS01G0867200 PROTEIN"/>
    <property type="match status" value="1"/>
</dbReference>
<dbReference type="InterPro" id="IPR036322">
    <property type="entry name" value="WD40_repeat_dom_sf"/>
</dbReference>
<proteinExistence type="predicted"/>
<reference evidence="1 2" key="1">
    <citation type="submission" date="2024-01" db="EMBL/GenBank/DDBJ databases">
        <title>The genomes of 5 underutilized Papilionoideae crops provide insights into root nodulation and disease resistanc.</title>
        <authorList>
            <person name="Yuan L."/>
        </authorList>
    </citation>
    <scope>NUCLEOTIDE SEQUENCE [LARGE SCALE GENOMIC DNA]</scope>
    <source>
        <strain evidence="1">ZHUSHIDOU_FW_LH</strain>
        <tissue evidence="1">Leaf</tissue>
    </source>
</reference>
<dbReference type="InterPro" id="IPR015943">
    <property type="entry name" value="WD40/YVTN_repeat-like_dom_sf"/>
</dbReference>
<evidence type="ECO:0000313" key="1">
    <source>
        <dbReference type="EMBL" id="KAK7283565.1"/>
    </source>
</evidence>
<name>A0AAN9P1X9_CROPI</name>
<comment type="caution">
    <text evidence="1">The sequence shown here is derived from an EMBL/GenBank/DDBJ whole genome shotgun (WGS) entry which is preliminary data.</text>
</comment>
<gene>
    <name evidence="1" type="ORF">RIF29_13158</name>
</gene>
<organism evidence="1 2">
    <name type="scientific">Crotalaria pallida</name>
    <name type="common">Smooth rattlebox</name>
    <name type="synonym">Crotalaria striata</name>
    <dbReference type="NCBI Taxonomy" id="3830"/>
    <lineage>
        <taxon>Eukaryota</taxon>
        <taxon>Viridiplantae</taxon>
        <taxon>Streptophyta</taxon>
        <taxon>Embryophyta</taxon>
        <taxon>Tracheophyta</taxon>
        <taxon>Spermatophyta</taxon>
        <taxon>Magnoliopsida</taxon>
        <taxon>eudicotyledons</taxon>
        <taxon>Gunneridae</taxon>
        <taxon>Pentapetalae</taxon>
        <taxon>rosids</taxon>
        <taxon>fabids</taxon>
        <taxon>Fabales</taxon>
        <taxon>Fabaceae</taxon>
        <taxon>Papilionoideae</taxon>
        <taxon>50 kb inversion clade</taxon>
        <taxon>genistoids sensu lato</taxon>
        <taxon>core genistoids</taxon>
        <taxon>Crotalarieae</taxon>
        <taxon>Crotalaria</taxon>
    </lineage>
</organism>
<protein>
    <submittedName>
        <fullName evidence="1">Uncharacterized protein</fullName>
    </submittedName>
</protein>